<reference evidence="1" key="1">
    <citation type="submission" date="2020-10" db="EMBL/GenBank/DDBJ databases">
        <authorList>
            <person name="Gilroy R."/>
        </authorList>
    </citation>
    <scope>NUCLEOTIDE SEQUENCE</scope>
    <source>
        <strain evidence="1">17213</strain>
    </source>
</reference>
<dbReference type="Proteomes" id="UP000823631">
    <property type="component" value="Unassembled WGS sequence"/>
</dbReference>
<protein>
    <recommendedName>
        <fullName evidence="3">FeoB-associated Cys-rich membrane protein</fullName>
    </recommendedName>
</protein>
<organism evidence="1 2">
    <name type="scientific">Candidatus Avisuccinivibrio stercorigallinarum</name>
    <dbReference type="NCBI Taxonomy" id="2840704"/>
    <lineage>
        <taxon>Bacteria</taxon>
        <taxon>Pseudomonadati</taxon>
        <taxon>Pseudomonadota</taxon>
        <taxon>Gammaproteobacteria</taxon>
        <taxon>Aeromonadales</taxon>
        <taxon>Succinivibrionaceae</taxon>
        <taxon>Succinivibrionaceae incertae sedis</taxon>
        <taxon>Candidatus Avisuccinivibrio</taxon>
    </lineage>
</organism>
<evidence type="ECO:0000313" key="1">
    <source>
        <dbReference type="EMBL" id="MBO8416662.1"/>
    </source>
</evidence>
<dbReference type="AlphaFoldDB" id="A0A9D9GRF6"/>
<accession>A0A9D9GRF6</accession>
<dbReference type="EMBL" id="JADINH010000195">
    <property type="protein sequence ID" value="MBO8416662.1"/>
    <property type="molecule type" value="Genomic_DNA"/>
</dbReference>
<evidence type="ECO:0000313" key="2">
    <source>
        <dbReference type="Proteomes" id="UP000823631"/>
    </source>
</evidence>
<evidence type="ECO:0008006" key="3">
    <source>
        <dbReference type="Google" id="ProtNLM"/>
    </source>
</evidence>
<gene>
    <name evidence="1" type="ORF">IAB19_09810</name>
</gene>
<proteinExistence type="predicted"/>
<reference evidence="1" key="2">
    <citation type="journal article" date="2021" name="PeerJ">
        <title>Extensive microbial diversity within the chicken gut microbiome revealed by metagenomics and culture.</title>
        <authorList>
            <person name="Gilroy R."/>
            <person name="Ravi A."/>
            <person name="Getino M."/>
            <person name="Pursley I."/>
            <person name="Horton D.L."/>
            <person name="Alikhan N.F."/>
            <person name="Baker D."/>
            <person name="Gharbi K."/>
            <person name="Hall N."/>
            <person name="Watson M."/>
            <person name="Adriaenssens E.M."/>
            <person name="Foster-Nyarko E."/>
            <person name="Jarju S."/>
            <person name="Secka A."/>
            <person name="Antonio M."/>
            <person name="Oren A."/>
            <person name="Chaudhuri R.R."/>
            <person name="La Ragione R."/>
            <person name="Hildebrand F."/>
            <person name="Pallen M.J."/>
        </authorList>
    </citation>
    <scope>NUCLEOTIDE SEQUENCE</scope>
    <source>
        <strain evidence="1">17213</strain>
    </source>
</reference>
<comment type="caution">
    <text evidence="1">The sequence shown here is derived from an EMBL/GenBank/DDBJ whole genome shotgun (WGS) entry which is preliminary data.</text>
</comment>
<sequence>MSQIVLAGIVALCAFLFYCGLRRIARIVLSRGASCGCGQDDCTCSAEGADKAECCCHEHGSEGSACCCERQPDEGSVTAEDQLPPCCRDKQK</sequence>
<name>A0A9D9GRF6_9GAMM</name>